<comment type="caution">
    <text evidence="1">The sequence shown here is derived from an EMBL/GenBank/DDBJ whole genome shotgun (WGS) entry which is preliminary data.</text>
</comment>
<gene>
    <name evidence="1" type="ORF">CTRU02_213688</name>
</gene>
<reference evidence="1 2" key="1">
    <citation type="journal article" date="2020" name="Phytopathology">
        <title>Genome Sequence Resources of Colletotrichum truncatum, C. plurivorum, C. musicola, and C. sojae: Four Species Pathogenic to Soybean (Glycine max).</title>
        <authorList>
            <person name="Rogerio F."/>
            <person name="Boufleur T.R."/>
            <person name="Ciampi-Guillardi M."/>
            <person name="Sukno S.A."/>
            <person name="Thon M.R."/>
            <person name="Massola Junior N.S."/>
            <person name="Baroncelli R."/>
        </authorList>
    </citation>
    <scope>NUCLEOTIDE SEQUENCE [LARGE SCALE GENOMIC DNA]</scope>
    <source>
        <strain evidence="1 2">CMES1059</strain>
    </source>
</reference>
<keyword evidence="2" id="KW-1185">Reference proteome</keyword>
<protein>
    <submittedName>
        <fullName evidence="1">Uncharacterized protein</fullName>
    </submittedName>
</protein>
<proteinExistence type="predicted"/>
<dbReference type="Proteomes" id="UP000805649">
    <property type="component" value="Unassembled WGS sequence"/>
</dbReference>
<dbReference type="EMBL" id="VUJX02000010">
    <property type="protein sequence ID" value="KAL0930953.1"/>
    <property type="molecule type" value="Genomic_DNA"/>
</dbReference>
<organism evidence="1 2">
    <name type="scientific">Colletotrichum truncatum</name>
    <name type="common">Anthracnose fungus</name>
    <name type="synonym">Colletotrichum capsici</name>
    <dbReference type="NCBI Taxonomy" id="5467"/>
    <lineage>
        <taxon>Eukaryota</taxon>
        <taxon>Fungi</taxon>
        <taxon>Dikarya</taxon>
        <taxon>Ascomycota</taxon>
        <taxon>Pezizomycotina</taxon>
        <taxon>Sordariomycetes</taxon>
        <taxon>Hypocreomycetidae</taxon>
        <taxon>Glomerellales</taxon>
        <taxon>Glomerellaceae</taxon>
        <taxon>Colletotrichum</taxon>
        <taxon>Colletotrichum truncatum species complex</taxon>
    </lineage>
</organism>
<evidence type="ECO:0000313" key="2">
    <source>
        <dbReference type="Proteomes" id="UP000805649"/>
    </source>
</evidence>
<name>A0ACC3YGE9_COLTU</name>
<sequence>MWEQMIAVPTNEPHPIPPHDPSRPSIAMRKLSWLFSSLFPYNGFLFGDPPENRPPQAIWAAGAGGSNRTRRDAERSAN</sequence>
<evidence type="ECO:0000313" key="1">
    <source>
        <dbReference type="EMBL" id="KAL0930953.1"/>
    </source>
</evidence>
<accession>A0ACC3YGE9</accession>